<protein>
    <submittedName>
        <fullName evidence="14">Uncharacterized protein LOC114241593</fullName>
    </submittedName>
</protein>
<dbReference type="InterPro" id="IPR001873">
    <property type="entry name" value="ENaC"/>
</dbReference>
<keyword evidence="6" id="KW-1133">Transmembrane helix</keyword>
<keyword evidence="7" id="KW-0915">Sodium</keyword>
<evidence type="ECO:0000256" key="6">
    <source>
        <dbReference type="ARBA" id="ARBA00022989"/>
    </source>
</evidence>
<evidence type="ECO:0000256" key="1">
    <source>
        <dbReference type="ARBA" id="ARBA00004141"/>
    </source>
</evidence>
<keyword evidence="8 12" id="KW-0406">Ion transport</keyword>
<evidence type="ECO:0000256" key="5">
    <source>
        <dbReference type="ARBA" id="ARBA00022692"/>
    </source>
</evidence>
<accession>A0A6J2JII1</accession>
<evidence type="ECO:0000313" key="14">
    <source>
        <dbReference type="RefSeq" id="XP_028028254.1"/>
    </source>
</evidence>
<name>A0A6J2JII1_BOMMA</name>
<evidence type="ECO:0000256" key="9">
    <source>
        <dbReference type="ARBA" id="ARBA00023136"/>
    </source>
</evidence>
<evidence type="ECO:0000313" key="13">
    <source>
        <dbReference type="Proteomes" id="UP000504629"/>
    </source>
</evidence>
<keyword evidence="4 12" id="KW-0894">Sodium channel</keyword>
<dbReference type="OrthoDB" id="5874059at2759"/>
<keyword evidence="5 12" id="KW-0812">Transmembrane</keyword>
<keyword evidence="9" id="KW-0472">Membrane</keyword>
<dbReference type="Gene3D" id="1.10.287.820">
    <property type="entry name" value="Acid-sensing ion channel domain"/>
    <property type="match status" value="1"/>
</dbReference>
<gene>
    <name evidence="14" type="primary">LOC114241593</name>
</gene>
<dbReference type="Pfam" id="PF00858">
    <property type="entry name" value="ASC"/>
    <property type="match status" value="1"/>
</dbReference>
<evidence type="ECO:0000256" key="12">
    <source>
        <dbReference type="RuleBase" id="RU000679"/>
    </source>
</evidence>
<sequence length="313" mass="36327">MIRHWNVTEDSDPGKYQYYYDFIELVADVSFRENLQNFWKYQSDETVKELNLLQLALFVHPEIELNVVMSQKQEVIWHPVMTEVGMCLTYNSKYAKYQHMLHDKEWIPSELLKCHYLSGQCYVRIDSVNNGVRYFIHSPFEISTAISNPTGEVSPGEELIIDFKAVEIEVSPSVKELRPEQRRCRYPDEKLSDSIKAYSFALCQMHCRSRMAVMFCGCRPYFHVKGGLYSFISYRNGVPCDAHGMACIGRNVEILINIPKNLAKCSCLPQCAELNYYSHTKKIVVRRIAGFMLQYAEARIMIPFAMGPDVFCK</sequence>
<proteinExistence type="inferred from homology"/>
<keyword evidence="11 12" id="KW-0407">Ion channel</keyword>
<dbReference type="GeneID" id="114241593"/>
<dbReference type="KEGG" id="bman:114241593"/>
<dbReference type="PANTHER" id="PTHR11690">
    <property type="entry name" value="AMILORIDE-SENSITIVE SODIUM CHANNEL-RELATED"/>
    <property type="match status" value="1"/>
</dbReference>
<dbReference type="PANTHER" id="PTHR11690:SF240">
    <property type="entry name" value="PICKPOCKET 25-RELATED"/>
    <property type="match status" value="1"/>
</dbReference>
<dbReference type="AlphaFoldDB" id="A0A6J2JII1"/>
<evidence type="ECO:0000256" key="2">
    <source>
        <dbReference type="ARBA" id="ARBA00007193"/>
    </source>
</evidence>
<evidence type="ECO:0000256" key="8">
    <source>
        <dbReference type="ARBA" id="ARBA00023065"/>
    </source>
</evidence>
<comment type="subcellular location">
    <subcellularLocation>
        <location evidence="1">Membrane</location>
        <topology evidence="1">Multi-pass membrane protein</topology>
    </subcellularLocation>
</comment>
<reference evidence="14" key="1">
    <citation type="submission" date="2025-08" db="UniProtKB">
        <authorList>
            <consortium name="RefSeq"/>
        </authorList>
    </citation>
    <scope>IDENTIFICATION</scope>
    <source>
        <tissue evidence="14">Silk gland</tissue>
    </source>
</reference>
<evidence type="ECO:0000256" key="10">
    <source>
        <dbReference type="ARBA" id="ARBA00023201"/>
    </source>
</evidence>
<keyword evidence="13" id="KW-1185">Reference proteome</keyword>
<dbReference type="GO" id="GO:0005886">
    <property type="term" value="C:plasma membrane"/>
    <property type="evidence" value="ECO:0007669"/>
    <property type="project" value="TreeGrafter"/>
</dbReference>
<dbReference type="RefSeq" id="XP_028028254.1">
    <property type="nucleotide sequence ID" value="XM_028172453.1"/>
</dbReference>
<dbReference type="Proteomes" id="UP000504629">
    <property type="component" value="Unplaced"/>
</dbReference>
<keyword evidence="10 12" id="KW-0739">Sodium transport</keyword>
<evidence type="ECO:0000256" key="4">
    <source>
        <dbReference type="ARBA" id="ARBA00022461"/>
    </source>
</evidence>
<evidence type="ECO:0000256" key="7">
    <source>
        <dbReference type="ARBA" id="ARBA00023053"/>
    </source>
</evidence>
<organism evidence="13 14">
    <name type="scientific">Bombyx mandarina</name>
    <name type="common">Wild silk moth</name>
    <name type="synonym">Wild silkworm</name>
    <dbReference type="NCBI Taxonomy" id="7092"/>
    <lineage>
        <taxon>Eukaryota</taxon>
        <taxon>Metazoa</taxon>
        <taxon>Ecdysozoa</taxon>
        <taxon>Arthropoda</taxon>
        <taxon>Hexapoda</taxon>
        <taxon>Insecta</taxon>
        <taxon>Pterygota</taxon>
        <taxon>Neoptera</taxon>
        <taxon>Endopterygota</taxon>
        <taxon>Lepidoptera</taxon>
        <taxon>Glossata</taxon>
        <taxon>Ditrysia</taxon>
        <taxon>Bombycoidea</taxon>
        <taxon>Bombycidae</taxon>
        <taxon>Bombycinae</taxon>
        <taxon>Bombyx</taxon>
    </lineage>
</organism>
<evidence type="ECO:0000256" key="11">
    <source>
        <dbReference type="ARBA" id="ARBA00023303"/>
    </source>
</evidence>
<comment type="similarity">
    <text evidence="2 12">Belongs to the amiloride-sensitive sodium channel (TC 1.A.6) family.</text>
</comment>
<keyword evidence="3 12" id="KW-0813">Transport</keyword>
<dbReference type="GO" id="GO:0015280">
    <property type="term" value="F:ligand-gated sodium channel activity"/>
    <property type="evidence" value="ECO:0007669"/>
    <property type="project" value="TreeGrafter"/>
</dbReference>
<evidence type="ECO:0000256" key="3">
    <source>
        <dbReference type="ARBA" id="ARBA00022448"/>
    </source>
</evidence>